<organism evidence="6 7">
    <name type="scientific">Paenibacillus ehimensis</name>
    <dbReference type="NCBI Taxonomy" id="79264"/>
    <lineage>
        <taxon>Bacteria</taxon>
        <taxon>Bacillati</taxon>
        <taxon>Bacillota</taxon>
        <taxon>Bacilli</taxon>
        <taxon>Bacillales</taxon>
        <taxon>Paenibacillaceae</taxon>
        <taxon>Paenibacillus</taxon>
    </lineage>
</organism>
<evidence type="ECO:0000256" key="3">
    <source>
        <dbReference type="ARBA" id="ARBA00022801"/>
    </source>
</evidence>
<dbReference type="Pfam" id="PF01510">
    <property type="entry name" value="Amidase_2"/>
    <property type="match status" value="1"/>
</dbReference>
<gene>
    <name evidence="6" type="ORF">Q3C12_33800</name>
</gene>
<comment type="catalytic activity">
    <reaction evidence="1">
        <text>Hydrolyzes the link between N-acetylmuramoyl residues and L-amino acid residues in certain cell-wall glycopeptides.</text>
        <dbReference type="EC" id="3.5.1.28"/>
    </reaction>
</comment>
<protein>
    <recommendedName>
        <fullName evidence="2">N-acetylmuramoyl-L-alanine amidase</fullName>
        <ecNumber evidence="2">3.5.1.28</ecNumber>
    </recommendedName>
</protein>
<dbReference type="SUPFAM" id="SSF55846">
    <property type="entry name" value="N-acetylmuramoyl-L-alanine amidase-like"/>
    <property type="match status" value="1"/>
</dbReference>
<evidence type="ECO:0000256" key="4">
    <source>
        <dbReference type="ARBA" id="ARBA00023316"/>
    </source>
</evidence>
<comment type="caution">
    <text evidence="6">The sequence shown here is derived from an EMBL/GenBank/DDBJ whole genome shotgun (WGS) entry which is preliminary data.</text>
</comment>
<accession>A0ABT8VLW4</accession>
<proteinExistence type="predicted"/>
<keyword evidence="3 6" id="KW-0378">Hydrolase</keyword>
<feature type="domain" description="N-acetylmuramoyl-L-alanine amidase" evidence="5">
    <location>
        <begin position="4"/>
        <end position="136"/>
    </location>
</feature>
<reference evidence="6" key="1">
    <citation type="submission" date="2023-07" db="EMBL/GenBank/DDBJ databases">
        <authorList>
            <person name="Aktuganov G."/>
            <person name="Boyko T."/>
            <person name="Delegan Y."/>
            <person name="Galimzianova N."/>
            <person name="Gilvanova E."/>
            <person name="Korobov V."/>
            <person name="Kuzmina L."/>
            <person name="Melentiev A."/>
            <person name="Milman P."/>
            <person name="Ryabova A."/>
            <person name="Stupak E."/>
            <person name="Yasakov T."/>
            <person name="Zharikova N."/>
            <person name="Zhurenko E."/>
        </authorList>
    </citation>
    <scope>NUCLEOTIDE SEQUENCE</scope>
    <source>
        <strain evidence="6">IB-739</strain>
    </source>
</reference>
<dbReference type="Gene3D" id="3.40.80.10">
    <property type="entry name" value="Peptidoglycan recognition protein-like"/>
    <property type="match status" value="1"/>
</dbReference>
<dbReference type="EC" id="3.5.1.28" evidence="2"/>
<dbReference type="InterPro" id="IPR002502">
    <property type="entry name" value="Amidase_domain"/>
</dbReference>
<dbReference type="InterPro" id="IPR051206">
    <property type="entry name" value="NAMLAA_amidase_2"/>
</dbReference>
<evidence type="ECO:0000313" key="6">
    <source>
        <dbReference type="EMBL" id="MDO3681972.1"/>
    </source>
</evidence>
<dbReference type="EMBL" id="JAUMKJ010000089">
    <property type="protein sequence ID" value="MDO3681972.1"/>
    <property type="molecule type" value="Genomic_DNA"/>
</dbReference>
<sequence length="258" mass="29334">MNGVRFMVSHDTGCPGSTAANNVTYYERSRDDDYASAHIFVDDREIIECIPFLTGTPEKAYHVVYNTPIDNQIFGVDSNDYAGGVELCYGGKIDLNEAYKRYVWVMAYACYRFGLNPAKDITGHYILDPKRKVDPKNSLWMLGKTMNDFVNDVVAEYRECTTKLLDDGVRQTVSNTWITPTIEKSKDPNEIGYLMWLDYMLLEGTKTGLDKGVAVTIINTWMKPDWRKFNDAGNDEQANYIHWLADELRDASGLGPDE</sequence>
<evidence type="ECO:0000256" key="2">
    <source>
        <dbReference type="ARBA" id="ARBA00011901"/>
    </source>
</evidence>
<dbReference type="InterPro" id="IPR036505">
    <property type="entry name" value="Amidase/PGRP_sf"/>
</dbReference>
<name>A0ABT8VLW4_9BACL</name>
<dbReference type="RefSeq" id="WP_302881480.1">
    <property type="nucleotide sequence ID" value="NZ_JAUMKJ010000089.1"/>
</dbReference>
<evidence type="ECO:0000259" key="5">
    <source>
        <dbReference type="Pfam" id="PF01510"/>
    </source>
</evidence>
<keyword evidence="7" id="KW-1185">Reference proteome</keyword>
<dbReference type="GO" id="GO:0008745">
    <property type="term" value="F:N-acetylmuramoyl-L-alanine amidase activity"/>
    <property type="evidence" value="ECO:0007669"/>
    <property type="project" value="UniProtKB-EC"/>
</dbReference>
<dbReference type="Proteomes" id="UP001168883">
    <property type="component" value="Unassembled WGS sequence"/>
</dbReference>
<dbReference type="PANTHER" id="PTHR30417:SF1">
    <property type="entry name" value="N-ACETYLMURAMOYL-L-ALANINE AMIDASE AMID"/>
    <property type="match status" value="1"/>
</dbReference>
<dbReference type="PANTHER" id="PTHR30417">
    <property type="entry name" value="N-ACETYLMURAMOYL-L-ALANINE AMIDASE AMID"/>
    <property type="match status" value="1"/>
</dbReference>
<keyword evidence="4" id="KW-0961">Cell wall biogenesis/degradation</keyword>
<evidence type="ECO:0000313" key="7">
    <source>
        <dbReference type="Proteomes" id="UP001168883"/>
    </source>
</evidence>
<evidence type="ECO:0000256" key="1">
    <source>
        <dbReference type="ARBA" id="ARBA00001561"/>
    </source>
</evidence>